<name>A0AAV9BCU4_ACOGR</name>
<sequence length="54" mass="6138">MHVTHQQIIHKTHFVYISALHAPCSWRTKMPTQLTELADVALEIPDKGTTKSEP</sequence>
<organism evidence="1 2">
    <name type="scientific">Acorus gramineus</name>
    <name type="common">Dwarf sweet flag</name>
    <dbReference type="NCBI Taxonomy" id="55184"/>
    <lineage>
        <taxon>Eukaryota</taxon>
        <taxon>Viridiplantae</taxon>
        <taxon>Streptophyta</taxon>
        <taxon>Embryophyta</taxon>
        <taxon>Tracheophyta</taxon>
        <taxon>Spermatophyta</taxon>
        <taxon>Magnoliopsida</taxon>
        <taxon>Liliopsida</taxon>
        <taxon>Acoraceae</taxon>
        <taxon>Acorus</taxon>
    </lineage>
</organism>
<evidence type="ECO:0000313" key="2">
    <source>
        <dbReference type="Proteomes" id="UP001179952"/>
    </source>
</evidence>
<comment type="caution">
    <text evidence="1">The sequence shown here is derived from an EMBL/GenBank/DDBJ whole genome shotgun (WGS) entry which is preliminary data.</text>
</comment>
<dbReference type="AlphaFoldDB" id="A0AAV9BCU4"/>
<evidence type="ECO:0000313" key="1">
    <source>
        <dbReference type="EMBL" id="KAK1274589.1"/>
    </source>
</evidence>
<protein>
    <submittedName>
        <fullName evidence="1">Uncharacterized protein</fullName>
    </submittedName>
</protein>
<accession>A0AAV9BCU4</accession>
<dbReference type="Proteomes" id="UP001179952">
    <property type="component" value="Unassembled WGS sequence"/>
</dbReference>
<proteinExistence type="predicted"/>
<gene>
    <name evidence="1" type="ORF">QJS04_geneDACA015210</name>
</gene>
<keyword evidence="2" id="KW-1185">Reference proteome</keyword>
<reference evidence="1" key="2">
    <citation type="submission" date="2023-06" db="EMBL/GenBank/DDBJ databases">
        <authorList>
            <person name="Ma L."/>
            <person name="Liu K.-W."/>
            <person name="Li Z."/>
            <person name="Hsiao Y.-Y."/>
            <person name="Qi Y."/>
            <person name="Fu T."/>
            <person name="Tang G."/>
            <person name="Zhang D."/>
            <person name="Sun W.-H."/>
            <person name="Liu D.-K."/>
            <person name="Li Y."/>
            <person name="Chen G.-Z."/>
            <person name="Liu X.-D."/>
            <person name="Liao X.-Y."/>
            <person name="Jiang Y.-T."/>
            <person name="Yu X."/>
            <person name="Hao Y."/>
            <person name="Huang J."/>
            <person name="Zhao X.-W."/>
            <person name="Ke S."/>
            <person name="Chen Y.-Y."/>
            <person name="Wu W.-L."/>
            <person name="Hsu J.-L."/>
            <person name="Lin Y.-F."/>
            <person name="Huang M.-D."/>
            <person name="Li C.-Y."/>
            <person name="Huang L."/>
            <person name="Wang Z.-W."/>
            <person name="Zhao X."/>
            <person name="Zhong W.-Y."/>
            <person name="Peng D.-H."/>
            <person name="Ahmad S."/>
            <person name="Lan S."/>
            <person name="Zhang J.-S."/>
            <person name="Tsai W.-C."/>
            <person name="Van De Peer Y."/>
            <person name="Liu Z.-J."/>
        </authorList>
    </citation>
    <scope>NUCLEOTIDE SEQUENCE</scope>
    <source>
        <strain evidence="1">SCP</strain>
        <tissue evidence="1">Leaves</tissue>
    </source>
</reference>
<dbReference type="EMBL" id="JAUJYN010000004">
    <property type="protein sequence ID" value="KAK1274589.1"/>
    <property type="molecule type" value="Genomic_DNA"/>
</dbReference>
<reference evidence="1" key="1">
    <citation type="journal article" date="2023" name="Nat. Commun.">
        <title>Diploid and tetraploid genomes of Acorus and the evolution of monocots.</title>
        <authorList>
            <person name="Ma L."/>
            <person name="Liu K.W."/>
            <person name="Li Z."/>
            <person name="Hsiao Y.Y."/>
            <person name="Qi Y."/>
            <person name="Fu T."/>
            <person name="Tang G.D."/>
            <person name="Zhang D."/>
            <person name="Sun W.H."/>
            <person name="Liu D.K."/>
            <person name="Li Y."/>
            <person name="Chen G.Z."/>
            <person name="Liu X.D."/>
            <person name="Liao X.Y."/>
            <person name="Jiang Y.T."/>
            <person name="Yu X."/>
            <person name="Hao Y."/>
            <person name="Huang J."/>
            <person name="Zhao X.W."/>
            <person name="Ke S."/>
            <person name="Chen Y.Y."/>
            <person name="Wu W.L."/>
            <person name="Hsu J.L."/>
            <person name="Lin Y.F."/>
            <person name="Huang M.D."/>
            <person name="Li C.Y."/>
            <person name="Huang L."/>
            <person name="Wang Z.W."/>
            <person name="Zhao X."/>
            <person name="Zhong W.Y."/>
            <person name="Peng D.H."/>
            <person name="Ahmad S."/>
            <person name="Lan S."/>
            <person name="Zhang J.S."/>
            <person name="Tsai W.C."/>
            <person name="Van de Peer Y."/>
            <person name="Liu Z.J."/>
        </authorList>
    </citation>
    <scope>NUCLEOTIDE SEQUENCE</scope>
    <source>
        <strain evidence="1">SCP</strain>
    </source>
</reference>